<dbReference type="GO" id="GO:0005507">
    <property type="term" value="F:copper ion binding"/>
    <property type="evidence" value="ECO:0007669"/>
    <property type="project" value="TreeGrafter"/>
</dbReference>
<proteinExistence type="inferred from homology"/>
<comment type="caution">
    <text evidence="3">The sequence shown here is derived from an EMBL/GenBank/DDBJ whole genome shotgun (WGS) entry which is preliminary data.</text>
</comment>
<reference evidence="3" key="1">
    <citation type="submission" date="2021-10" db="EMBL/GenBank/DDBJ databases">
        <title>Collection of gut derived symbiotic bacterial strains cultured from healthy donors.</title>
        <authorList>
            <person name="Lin H."/>
            <person name="Littmann E."/>
            <person name="Kohout C."/>
            <person name="Pamer E.G."/>
        </authorList>
    </citation>
    <scope>NUCLEOTIDE SEQUENCE</scope>
    <source>
        <strain evidence="3">DFI.5.2</strain>
    </source>
</reference>
<organism evidence="3 4">
    <name type="scientific">Faecalibacillus intestinalis</name>
    <dbReference type="NCBI Taxonomy" id="1982626"/>
    <lineage>
        <taxon>Bacteria</taxon>
        <taxon>Bacillati</taxon>
        <taxon>Bacillota</taxon>
        <taxon>Erysipelotrichia</taxon>
        <taxon>Erysipelotrichales</taxon>
        <taxon>Coprobacillaceae</taxon>
        <taxon>Faecalibacillus</taxon>
    </lineage>
</organism>
<dbReference type="GO" id="GO:0005737">
    <property type="term" value="C:cytoplasm"/>
    <property type="evidence" value="ECO:0007669"/>
    <property type="project" value="UniProtKB-SubCell"/>
</dbReference>
<dbReference type="InterPro" id="IPR036822">
    <property type="entry name" value="CutC-like_dom_sf"/>
</dbReference>
<evidence type="ECO:0000313" key="3">
    <source>
        <dbReference type="EMBL" id="MCB8560917.1"/>
    </source>
</evidence>
<dbReference type="PANTHER" id="PTHR12598">
    <property type="entry name" value="COPPER HOMEOSTASIS PROTEIN CUTC"/>
    <property type="match status" value="1"/>
</dbReference>
<sequence length="253" mass="28358">MERLVEICCGSYEDALNAYYGRAKRIELNSALHLGGLTPSIASLKLTKKNTNLKIITMIRPRGAGFCYNDIEFEVMKEDARCMLENKADGIAFGCLNQDGSINEKQTKEMIDIIKEYQGEVVFHRAFDCVADPYASIELLIHLGVDRILTSGLKPKAMDGKELIKDLQNKYGNQIEILAGSGINASNARKMMEDTGIYQVHSSCKDWINDPTTKTHEVSYAYAPSPHENDYDVVSKELVEKIVESIKEVCYES</sequence>
<comment type="subcellular location">
    <subcellularLocation>
        <location evidence="2">Cytoplasm</location>
    </subcellularLocation>
</comment>
<comment type="similarity">
    <text evidence="1 2">Belongs to the CutC family.</text>
</comment>
<dbReference type="AlphaFoldDB" id="A0AAW4VFB4"/>
<dbReference type="PANTHER" id="PTHR12598:SF0">
    <property type="entry name" value="COPPER HOMEOSTASIS PROTEIN CUTC HOMOLOG"/>
    <property type="match status" value="1"/>
</dbReference>
<dbReference type="HAMAP" id="MF_00795">
    <property type="entry name" value="CutC"/>
    <property type="match status" value="1"/>
</dbReference>
<dbReference type="RefSeq" id="WP_022002429.1">
    <property type="nucleotide sequence ID" value="NZ_AP031432.1"/>
</dbReference>
<accession>A0AAW4VFB4</accession>
<protein>
    <recommendedName>
        <fullName evidence="2">PF03932 family protein CutC</fullName>
    </recommendedName>
</protein>
<name>A0AAW4VFB4_9FIRM</name>
<dbReference type="SUPFAM" id="SSF110395">
    <property type="entry name" value="CutC-like"/>
    <property type="match status" value="1"/>
</dbReference>
<gene>
    <name evidence="2" type="primary">cutC</name>
    <name evidence="3" type="ORF">LJD74_02695</name>
</gene>
<dbReference type="InterPro" id="IPR005627">
    <property type="entry name" value="CutC-like"/>
</dbReference>
<keyword evidence="2" id="KW-0963">Cytoplasm</keyword>
<dbReference type="EMBL" id="JAJDKQ010000003">
    <property type="protein sequence ID" value="MCB8560917.1"/>
    <property type="molecule type" value="Genomic_DNA"/>
</dbReference>
<dbReference type="Gene3D" id="3.20.20.380">
    <property type="entry name" value="Copper homeostasis (CutC) domain"/>
    <property type="match status" value="1"/>
</dbReference>
<comment type="caution">
    <text evidence="2">Once thought to be involved in copper homeostasis, experiments in E.coli have shown this is not the case.</text>
</comment>
<dbReference type="Proteomes" id="UP001197827">
    <property type="component" value="Unassembled WGS sequence"/>
</dbReference>
<evidence type="ECO:0000256" key="2">
    <source>
        <dbReference type="HAMAP-Rule" id="MF_00795"/>
    </source>
</evidence>
<evidence type="ECO:0000313" key="4">
    <source>
        <dbReference type="Proteomes" id="UP001197827"/>
    </source>
</evidence>
<evidence type="ECO:0000256" key="1">
    <source>
        <dbReference type="ARBA" id="ARBA00007768"/>
    </source>
</evidence>
<dbReference type="Pfam" id="PF03932">
    <property type="entry name" value="CutC"/>
    <property type="match status" value="1"/>
</dbReference>